<organism evidence="2">
    <name type="scientific">Anguilla anguilla</name>
    <name type="common">European freshwater eel</name>
    <name type="synonym">Muraena anguilla</name>
    <dbReference type="NCBI Taxonomy" id="7936"/>
    <lineage>
        <taxon>Eukaryota</taxon>
        <taxon>Metazoa</taxon>
        <taxon>Chordata</taxon>
        <taxon>Craniata</taxon>
        <taxon>Vertebrata</taxon>
        <taxon>Euteleostomi</taxon>
        <taxon>Actinopterygii</taxon>
        <taxon>Neopterygii</taxon>
        <taxon>Teleostei</taxon>
        <taxon>Anguilliformes</taxon>
        <taxon>Anguillidae</taxon>
        <taxon>Anguilla</taxon>
    </lineage>
</organism>
<evidence type="ECO:0000313" key="2">
    <source>
        <dbReference type="EMBL" id="JAH18508.1"/>
    </source>
</evidence>
<protein>
    <submittedName>
        <fullName evidence="2">Uncharacterized protein</fullName>
    </submittedName>
</protein>
<dbReference type="EMBL" id="GBXM01090069">
    <property type="protein sequence ID" value="JAH18508.1"/>
    <property type="molecule type" value="Transcribed_RNA"/>
</dbReference>
<reference evidence="2" key="2">
    <citation type="journal article" date="2015" name="Fish Shellfish Immunol.">
        <title>Early steps in the European eel (Anguilla anguilla)-Vibrio vulnificus interaction in the gills: Role of the RtxA13 toxin.</title>
        <authorList>
            <person name="Callol A."/>
            <person name="Pajuelo D."/>
            <person name="Ebbesson L."/>
            <person name="Teles M."/>
            <person name="MacKenzie S."/>
            <person name="Amaro C."/>
        </authorList>
    </citation>
    <scope>NUCLEOTIDE SEQUENCE</scope>
</reference>
<sequence>MRSNVEMTSLSPRRSNGRAQFCTSNGRAGFCTSNGELGSVPVMEELGSVERALIVGML</sequence>
<reference evidence="2" key="1">
    <citation type="submission" date="2014-11" db="EMBL/GenBank/DDBJ databases">
        <authorList>
            <person name="Amaro Gonzalez C."/>
        </authorList>
    </citation>
    <scope>NUCLEOTIDE SEQUENCE</scope>
</reference>
<name>A0A0E9QQX9_ANGAN</name>
<evidence type="ECO:0000256" key="1">
    <source>
        <dbReference type="SAM" id="MobiDB-lite"/>
    </source>
</evidence>
<dbReference type="AlphaFoldDB" id="A0A0E9QQX9"/>
<feature type="region of interest" description="Disordered" evidence="1">
    <location>
        <begin position="1"/>
        <end position="20"/>
    </location>
</feature>
<accession>A0A0E9QQX9</accession>
<proteinExistence type="predicted"/>